<name>A0A1L9C336_9EURY</name>
<accession>A0A1L9C336</accession>
<comment type="caution">
    <text evidence="1">The sequence shown here is derived from an EMBL/GenBank/DDBJ whole genome shotgun (WGS) entry which is preliminary data.</text>
</comment>
<dbReference type="AlphaFoldDB" id="A0A1L9C336"/>
<proteinExistence type="predicted"/>
<dbReference type="EMBL" id="JWTK01000005">
    <property type="protein sequence ID" value="OJH48828.1"/>
    <property type="molecule type" value="Genomic_DNA"/>
</dbReference>
<protein>
    <submittedName>
        <fullName evidence="1">Uncharacterized protein</fullName>
    </submittedName>
</protein>
<evidence type="ECO:0000313" key="1">
    <source>
        <dbReference type="EMBL" id="OJH48828.1"/>
    </source>
</evidence>
<sequence length="37" mass="4407">MEGMDMPVKGKTQSREWLLKIVSCRIMTSKFRHKLQI</sequence>
<organism evidence="1 2">
    <name type="scientific">Methanohalophilus portucalensis FDF-1</name>
    <dbReference type="NCBI Taxonomy" id="523843"/>
    <lineage>
        <taxon>Archaea</taxon>
        <taxon>Methanobacteriati</taxon>
        <taxon>Methanobacteriota</taxon>
        <taxon>Stenosarchaea group</taxon>
        <taxon>Methanomicrobia</taxon>
        <taxon>Methanosarcinales</taxon>
        <taxon>Methanosarcinaceae</taxon>
        <taxon>Methanohalophilus</taxon>
    </lineage>
</organism>
<gene>
    <name evidence="1" type="ORF">MPF_1676</name>
</gene>
<dbReference type="Proteomes" id="UP000185713">
    <property type="component" value="Unassembled WGS sequence"/>
</dbReference>
<evidence type="ECO:0000313" key="2">
    <source>
        <dbReference type="Proteomes" id="UP000185713"/>
    </source>
</evidence>
<reference evidence="1 2" key="1">
    <citation type="submission" date="2014-12" db="EMBL/GenBank/DDBJ databases">
        <title>The genome sequence of Methanohalophilus portucalensis strain FDF1.</title>
        <authorList>
            <person name="Lai M.-C."/>
            <person name="Lai S.-J."/>
        </authorList>
    </citation>
    <scope>NUCLEOTIDE SEQUENCE [LARGE SCALE GENOMIC DNA]</scope>
    <source>
        <strain evidence="1 2">FDF-1</strain>
    </source>
</reference>